<evidence type="ECO:0000256" key="1">
    <source>
        <dbReference type="SAM" id="Phobius"/>
    </source>
</evidence>
<proteinExistence type="predicted"/>
<keyword evidence="1" id="KW-1133">Transmembrane helix</keyword>
<dbReference type="EMBL" id="CAAKMV010000160">
    <property type="protein sequence ID" value="VIO62220.1"/>
    <property type="molecule type" value="Genomic_DNA"/>
</dbReference>
<keyword evidence="1" id="KW-0472">Membrane</keyword>
<accession>A0A4E9EHF8</accession>
<sequence>MLGLSQADGLSGPALMTAALLASAAITAITAVTIIGVLQFRSHCVSGRYESWLVAMVYQQLSERTRHFIRLRNTYPAHHIDPVIAVGQAKDQSFDCRVVFG</sequence>
<dbReference type="AlphaFoldDB" id="A0A4E9EHF8"/>
<name>A0A4E9EHF8_GIBZA</name>
<protein>
    <submittedName>
        <fullName evidence="2">Uncharacterized protein</fullName>
    </submittedName>
</protein>
<keyword evidence="1" id="KW-0812">Transmembrane</keyword>
<gene>
    <name evidence="2" type="ORF">FUG_LOCUS471394</name>
</gene>
<organism evidence="2">
    <name type="scientific">Gibberella zeae</name>
    <name type="common">Wheat head blight fungus</name>
    <name type="synonym">Fusarium graminearum</name>
    <dbReference type="NCBI Taxonomy" id="5518"/>
    <lineage>
        <taxon>Eukaryota</taxon>
        <taxon>Fungi</taxon>
        <taxon>Dikarya</taxon>
        <taxon>Ascomycota</taxon>
        <taxon>Pezizomycotina</taxon>
        <taxon>Sordariomycetes</taxon>
        <taxon>Hypocreomycetidae</taxon>
        <taxon>Hypocreales</taxon>
        <taxon>Nectriaceae</taxon>
        <taxon>Fusarium</taxon>
    </lineage>
</organism>
<evidence type="ECO:0000313" key="2">
    <source>
        <dbReference type="EMBL" id="VIO62220.1"/>
    </source>
</evidence>
<reference evidence="2" key="1">
    <citation type="submission" date="2019-04" db="EMBL/GenBank/DDBJ databases">
        <authorList>
            <person name="Melise S."/>
            <person name="Noan J."/>
            <person name="Okalmin O."/>
        </authorList>
    </citation>
    <scope>NUCLEOTIDE SEQUENCE</scope>
    <source>
        <strain evidence="2">FN9</strain>
    </source>
</reference>
<feature type="transmembrane region" description="Helical" evidence="1">
    <location>
        <begin position="14"/>
        <end position="38"/>
    </location>
</feature>